<evidence type="ECO:0000259" key="1">
    <source>
        <dbReference type="PROSITE" id="PS51186"/>
    </source>
</evidence>
<evidence type="ECO:0000313" key="3">
    <source>
        <dbReference type="Proteomes" id="UP000198888"/>
    </source>
</evidence>
<dbReference type="GO" id="GO:0016747">
    <property type="term" value="F:acyltransferase activity, transferring groups other than amino-acyl groups"/>
    <property type="evidence" value="ECO:0007669"/>
    <property type="project" value="InterPro"/>
</dbReference>
<dbReference type="RefSeq" id="WP_089672429.1">
    <property type="nucleotide sequence ID" value="NZ_CP024845.1"/>
</dbReference>
<dbReference type="KEGG" id="hae:halTADL_2310"/>
<protein>
    <submittedName>
        <fullName evidence="2">Predicted N-acyltransferase, GNAT family</fullName>
    </submittedName>
</protein>
<dbReference type="GeneID" id="35003089"/>
<name>A0A1H6UIX3_9EURY</name>
<dbReference type="EMBL" id="FNYR01000010">
    <property type="protein sequence ID" value="SEI88115.1"/>
    <property type="molecule type" value="Genomic_DNA"/>
</dbReference>
<dbReference type="CDD" id="cd04301">
    <property type="entry name" value="NAT_SF"/>
    <property type="match status" value="1"/>
</dbReference>
<dbReference type="InterPro" id="IPR000182">
    <property type="entry name" value="GNAT_dom"/>
</dbReference>
<accession>A0A2H4Q3W7</accession>
<dbReference type="Proteomes" id="UP000198888">
    <property type="component" value="Unassembled WGS sequence"/>
</dbReference>
<dbReference type="Pfam" id="PF13673">
    <property type="entry name" value="Acetyltransf_10"/>
    <property type="match status" value="1"/>
</dbReference>
<dbReference type="Gene3D" id="3.40.630.30">
    <property type="match status" value="1"/>
</dbReference>
<dbReference type="AlphaFoldDB" id="A0A1H6UIX3"/>
<gene>
    <name evidence="2" type="ORF">SAMN05444271_11070</name>
</gene>
<accession>A0A1H6UIX3</accession>
<dbReference type="SUPFAM" id="SSF55729">
    <property type="entry name" value="Acyl-CoA N-acyltransferases (Nat)"/>
    <property type="match status" value="1"/>
</dbReference>
<keyword evidence="3" id="KW-1185">Reference proteome</keyword>
<proteinExistence type="predicted"/>
<dbReference type="STRING" id="1073996.SAMN05444271_11070"/>
<keyword evidence="2" id="KW-0808">Transferase</keyword>
<evidence type="ECO:0000313" key="2">
    <source>
        <dbReference type="EMBL" id="SEI88115.1"/>
    </source>
</evidence>
<dbReference type="InterPro" id="IPR016181">
    <property type="entry name" value="Acyl_CoA_acyltransferase"/>
</dbReference>
<dbReference type="PROSITE" id="PS51186">
    <property type="entry name" value="GNAT"/>
    <property type="match status" value="1"/>
</dbReference>
<sequence>MTVIVRIVAPSTAVVDRSKAVAEGGIDGAADRVGGTPTDGGVGSLATIAAIRYAIFVDEQGVDVAIEWDEYETVAEHVLLVDEGRPIGTARVRRADGALKCERIAVRASDRGAGWGERLMAVCETIARERGLDKCILHAQRRVEEFYHRQGYGVVGEPFEEAGIPHVEMRLELTD</sequence>
<keyword evidence="2" id="KW-0012">Acyltransferase</keyword>
<dbReference type="OrthoDB" id="111868at2157"/>
<organism evidence="2 3">
    <name type="scientific">Halohasta litchfieldiae</name>
    <dbReference type="NCBI Taxonomy" id="1073996"/>
    <lineage>
        <taxon>Archaea</taxon>
        <taxon>Methanobacteriati</taxon>
        <taxon>Methanobacteriota</taxon>
        <taxon>Stenosarchaea group</taxon>
        <taxon>Halobacteria</taxon>
        <taxon>Halobacteriales</taxon>
        <taxon>Haloferacaceae</taxon>
        <taxon>Halohasta</taxon>
    </lineage>
</organism>
<reference evidence="2 3" key="1">
    <citation type="submission" date="2016-10" db="EMBL/GenBank/DDBJ databases">
        <authorList>
            <person name="de Groot N.N."/>
        </authorList>
    </citation>
    <scope>NUCLEOTIDE SEQUENCE [LARGE SCALE GENOMIC DNA]</scope>
    <source>
        <strain evidence="2 3">DSM 22187</strain>
    </source>
</reference>
<feature type="domain" description="N-acetyltransferase" evidence="1">
    <location>
        <begin position="35"/>
        <end position="174"/>
    </location>
</feature>